<keyword evidence="1" id="KW-1133">Transmembrane helix</keyword>
<name>A0A392SDN3_9FABA</name>
<protein>
    <submittedName>
        <fullName evidence="2">Uncharacterized protein</fullName>
    </submittedName>
</protein>
<proteinExistence type="predicted"/>
<feature type="non-terminal residue" evidence="2">
    <location>
        <position position="47"/>
    </location>
</feature>
<keyword evidence="1" id="KW-0812">Transmembrane</keyword>
<evidence type="ECO:0000313" key="3">
    <source>
        <dbReference type="Proteomes" id="UP000265520"/>
    </source>
</evidence>
<dbReference type="Proteomes" id="UP000265520">
    <property type="component" value="Unassembled WGS sequence"/>
</dbReference>
<evidence type="ECO:0000256" key="1">
    <source>
        <dbReference type="SAM" id="Phobius"/>
    </source>
</evidence>
<sequence length="47" mass="4959">MSRTALRTAVFLLSAVVYACFGLRVVCFMCGFALLLARMVVASVSGG</sequence>
<dbReference type="AlphaFoldDB" id="A0A392SDN3"/>
<dbReference type="EMBL" id="LXQA010350901">
    <property type="protein sequence ID" value="MCI45956.1"/>
    <property type="molecule type" value="Genomic_DNA"/>
</dbReference>
<reference evidence="2 3" key="1">
    <citation type="journal article" date="2018" name="Front. Plant Sci.">
        <title>Red Clover (Trifolium pratense) and Zigzag Clover (T. medium) - A Picture of Genomic Similarities and Differences.</title>
        <authorList>
            <person name="Dluhosova J."/>
            <person name="Istvanek J."/>
            <person name="Nedelnik J."/>
            <person name="Repkova J."/>
        </authorList>
    </citation>
    <scope>NUCLEOTIDE SEQUENCE [LARGE SCALE GENOMIC DNA]</scope>
    <source>
        <strain evidence="3">cv. 10/8</strain>
        <tissue evidence="2">Leaf</tissue>
    </source>
</reference>
<dbReference type="PROSITE" id="PS51257">
    <property type="entry name" value="PROKAR_LIPOPROTEIN"/>
    <property type="match status" value="1"/>
</dbReference>
<comment type="caution">
    <text evidence="2">The sequence shown here is derived from an EMBL/GenBank/DDBJ whole genome shotgun (WGS) entry which is preliminary data.</text>
</comment>
<accession>A0A392SDN3</accession>
<evidence type="ECO:0000313" key="2">
    <source>
        <dbReference type="EMBL" id="MCI45956.1"/>
    </source>
</evidence>
<feature type="transmembrane region" description="Helical" evidence="1">
    <location>
        <begin position="12"/>
        <end position="37"/>
    </location>
</feature>
<keyword evidence="3" id="KW-1185">Reference proteome</keyword>
<keyword evidence="1" id="KW-0472">Membrane</keyword>
<organism evidence="2 3">
    <name type="scientific">Trifolium medium</name>
    <dbReference type="NCBI Taxonomy" id="97028"/>
    <lineage>
        <taxon>Eukaryota</taxon>
        <taxon>Viridiplantae</taxon>
        <taxon>Streptophyta</taxon>
        <taxon>Embryophyta</taxon>
        <taxon>Tracheophyta</taxon>
        <taxon>Spermatophyta</taxon>
        <taxon>Magnoliopsida</taxon>
        <taxon>eudicotyledons</taxon>
        <taxon>Gunneridae</taxon>
        <taxon>Pentapetalae</taxon>
        <taxon>rosids</taxon>
        <taxon>fabids</taxon>
        <taxon>Fabales</taxon>
        <taxon>Fabaceae</taxon>
        <taxon>Papilionoideae</taxon>
        <taxon>50 kb inversion clade</taxon>
        <taxon>NPAAA clade</taxon>
        <taxon>Hologalegina</taxon>
        <taxon>IRL clade</taxon>
        <taxon>Trifolieae</taxon>
        <taxon>Trifolium</taxon>
    </lineage>
</organism>